<name>A0A9W9Y9G1_9CNID</name>
<sequence length="196" mass="21963">MKTKDKVMLAACFNDLAASLMSQQKHMAAIETRLSSVLPVYESILGDHPFVATTLSWIANSYQALGDYDNAVTFTRRALAIREQLLGHHQETARSLYDLGLALSAKKDYKGALKYLEEAVALQKEVLDTHEELMLTHRAKSIALSGLGREDEAEREMERAGECKKRLDSLEVPLERIDSFQEKGYEVVLKSSETSL</sequence>
<keyword evidence="2 3" id="KW-0802">TPR repeat</keyword>
<dbReference type="SUPFAM" id="SSF48452">
    <property type="entry name" value="TPR-like"/>
    <property type="match status" value="1"/>
</dbReference>
<protein>
    <recommendedName>
        <fullName evidence="6">MalT-like TPR region domain-containing protein</fullName>
    </recommendedName>
</protein>
<comment type="caution">
    <text evidence="4">The sequence shown here is derived from an EMBL/GenBank/DDBJ whole genome shotgun (WGS) entry which is preliminary data.</text>
</comment>
<dbReference type="OrthoDB" id="5974409at2759"/>
<feature type="repeat" description="TPR" evidence="3">
    <location>
        <begin position="52"/>
        <end position="85"/>
    </location>
</feature>
<accession>A0A9W9Y9G1</accession>
<dbReference type="AlphaFoldDB" id="A0A9W9Y9G1"/>
<dbReference type="Proteomes" id="UP001163046">
    <property type="component" value="Unassembled WGS sequence"/>
</dbReference>
<dbReference type="InterPro" id="IPR011990">
    <property type="entry name" value="TPR-like_helical_dom_sf"/>
</dbReference>
<proteinExistence type="predicted"/>
<evidence type="ECO:0000313" key="5">
    <source>
        <dbReference type="Proteomes" id="UP001163046"/>
    </source>
</evidence>
<evidence type="ECO:0000313" key="4">
    <source>
        <dbReference type="EMBL" id="KAJ7326125.1"/>
    </source>
</evidence>
<reference evidence="4" key="1">
    <citation type="submission" date="2023-01" db="EMBL/GenBank/DDBJ databases">
        <title>Genome assembly of the deep-sea coral Lophelia pertusa.</title>
        <authorList>
            <person name="Herrera S."/>
            <person name="Cordes E."/>
        </authorList>
    </citation>
    <scope>NUCLEOTIDE SEQUENCE</scope>
    <source>
        <strain evidence="4">USNM1676648</strain>
        <tissue evidence="4">Polyp</tissue>
    </source>
</reference>
<dbReference type="PANTHER" id="PTHR45641:SF19">
    <property type="entry name" value="NEPHROCYSTIN-3"/>
    <property type="match status" value="1"/>
</dbReference>
<dbReference type="Gene3D" id="1.25.40.10">
    <property type="entry name" value="Tetratricopeptide repeat domain"/>
    <property type="match status" value="1"/>
</dbReference>
<dbReference type="EMBL" id="MU827803">
    <property type="protein sequence ID" value="KAJ7326125.1"/>
    <property type="molecule type" value="Genomic_DNA"/>
</dbReference>
<dbReference type="PANTHER" id="PTHR45641">
    <property type="entry name" value="TETRATRICOPEPTIDE REPEAT PROTEIN (AFU_ORTHOLOGUE AFUA_6G03870)"/>
    <property type="match status" value="1"/>
</dbReference>
<evidence type="ECO:0000256" key="3">
    <source>
        <dbReference type="PROSITE-ProRule" id="PRU00339"/>
    </source>
</evidence>
<keyword evidence="1" id="KW-0677">Repeat</keyword>
<evidence type="ECO:0008006" key="6">
    <source>
        <dbReference type="Google" id="ProtNLM"/>
    </source>
</evidence>
<gene>
    <name evidence="4" type="ORF">OS493_027976</name>
</gene>
<dbReference type="SMART" id="SM00028">
    <property type="entry name" value="TPR"/>
    <property type="match status" value="2"/>
</dbReference>
<evidence type="ECO:0000256" key="2">
    <source>
        <dbReference type="ARBA" id="ARBA00022803"/>
    </source>
</evidence>
<dbReference type="Pfam" id="PF13424">
    <property type="entry name" value="TPR_12"/>
    <property type="match status" value="1"/>
</dbReference>
<organism evidence="4 5">
    <name type="scientific">Desmophyllum pertusum</name>
    <dbReference type="NCBI Taxonomy" id="174260"/>
    <lineage>
        <taxon>Eukaryota</taxon>
        <taxon>Metazoa</taxon>
        <taxon>Cnidaria</taxon>
        <taxon>Anthozoa</taxon>
        <taxon>Hexacorallia</taxon>
        <taxon>Scleractinia</taxon>
        <taxon>Caryophylliina</taxon>
        <taxon>Caryophylliidae</taxon>
        <taxon>Desmophyllum</taxon>
    </lineage>
</organism>
<evidence type="ECO:0000256" key="1">
    <source>
        <dbReference type="ARBA" id="ARBA00022737"/>
    </source>
</evidence>
<dbReference type="PROSITE" id="PS50005">
    <property type="entry name" value="TPR"/>
    <property type="match status" value="2"/>
</dbReference>
<dbReference type="InterPro" id="IPR019734">
    <property type="entry name" value="TPR_rpt"/>
</dbReference>
<feature type="repeat" description="TPR" evidence="3">
    <location>
        <begin position="93"/>
        <end position="126"/>
    </location>
</feature>
<keyword evidence="5" id="KW-1185">Reference proteome</keyword>